<keyword evidence="1 2" id="KW-0238">DNA-binding</keyword>
<organism evidence="4 5">
    <name type="scientific">Vibrio paucivorans</name>
    <dbReference type="NCBI Taxonomy" id="2829489"/>
    <lineage>
        <taxon>Bacteria</taxon>
        <taxon>Pseudomonadati</taxon>
        <taxon>Pseudomonadota</taxon>
        <taxon>Gammaproteobacteria</taxon>
        <taxon>Vibrionales</taxon>
        <taxon>Vibrionaceae</taxon>
        <taxon>Vibrio</taxon>
    </lineage>
</organism>
<feature type="non-terminal residue" evidence="4">
    <location>
        <position position="159"/>
    </location>
</feature>
<proteinExistence type="predicted"/>
<evidence type="ECO:0000259" key="3">
    <source>
        <dbReference type="PROSITE" id="PS51755"/>
    </source>
</evidence>
<evidence type="ECO:0000313" key="4">
    <source>
        <dbReference type="EMBL" id="MCW8336751.1"/>
    </source>
</evidence>
<protein>
    <submittedName>
        <fullName evidence="4">Winged helix-turn-helix domain-containing protein</fullName>
    </submittedName>
</protein>
<dbReference type="GO" id="GO:0003677">
    <property type="term" value="F:DNA binding"/>
    <property type="evidence" value="ECO:0007669"/>
    <property type="project" value="UniProtKB-UniRule"/>
</dbReference>
<reference evidence="4" key="1">
    <citation type="submission" date="2022-02" db="EMBL/GenBank/DDBJ databases">
        <title>Vibrio sp. nov., a new bacterium isolated from Bohai sea, China.</title>
        <authorList>
            <person name="Yuan Y."/>
        </authorList>
    </citation>
    <scope>NUCLEOTIDE SEQUENCE</scope>
    <source>
        <strain evidence="4">DBSS07</strain>
    </source>
</reference>
<dbReference type="Gene3D" id="1.10.10.10">
    <property type="entry name" value="Winged helix-like DNA-binding domain superfamily/Winged helix DNA-binding domain"/>
    <property type="match status" value="1"/>
</dbReference>
<dbReference type="GO" id="GO:0000160">
    <property type="term" value="P:phosphorelay signal transduction system"/>
    <property type="evidence" value="ECO:0007669"/>
    <property type="project" value="InterPro"/>
</dbReference>
<dbReference type="CDD" id="cd00383">
    <property type="entry name" value="trans_reg_C"/>
    <property type="match status" value="1"/>
</dbReference>
<sequence length="159" mass="18043">MQWIINGRLFDADKKQITYKDKSISLGYYDTRLLSILCESEGKVVSKETLLAAWAPKVVSDTSITRSISTLRSHIGDDGKQQLILQTVAKKGYCLNHAHLSLNQDNVQQDEDYNSVVKVEVDYETKPQEEISFEDSIITTNKAHQLGHIQLLKYTKVIT</sequence>
<dbReference type="SMART" id="SM00862">
    <property type="entry name" value="Trans_reg_C"/>
    <property type="match status" value="1"/>
</dbReference>
<gene>
    <name evidence="4" type="ORF">MD483_23415</name>
</gene>
<dbReference type="Proteomes" id="UP001155586">
    <property type="component" value="Unassembled WGS sequence"/>
</dbReference>
<evidence type="ECO:0000256" key="1">
    <source>
        <dbReference type="ARBA" id="ARBA00023125"/>
    </source>
</evidence>
<dbReference type="AlphaFoldDB" id="A0A9X3CJA4"/>
<dbReference type="PROSITE" id="PS51755">
    <property type="entry name" value="OMPR_PHOB"/>
    <property type="match status" value="1"/>
</dbReference>
<keyword evidence="5" id="KW-1185">Reference proteome</keyword>
<accession>A0A9X3CJA4</accession>
<dbReference type="SUPFAM" id="SSF46894">
    <property type="entry name" value="C-terminal effector domain of the bipartite response regulators"/>
    <property type="match status" value="1"/>
</dbReference>
<dbReference type="InterPro" id="IPR001867">
    <property type="entry name" value="OmpR/PhoB-type_DNA-bd"/>
</dbReference>
<feature type="domain" description="OmpR/PhoB-type" evidence="3">
    <location>
        <begin position="1"/>
        <end position="97"/>
    </location>
</feature>
<dbReference type="RefSeq" id="WP_265689797.1">
    <property type="nucleotide sequence ID" value="NZ_JAKRRX010000401.1"/>
</dbReference>
<feature type="DNA-binding region" description="OmpR/PhoB-type" evidence="2">
    <location>
        <begin position="1"/>
        <end position="97"/>
    </location>
</feature>
<dbReference type="InterPro" id="IPR016032">
    <property type="entry name" value="Sig_transdc_resp-reg_C-effctor"/>
</dbReference>
<comment type="caution">
    <text evidence="4">The sequence shown here is derived from an EMBL/GenBank/DDBJ whole genome shotgun (WGS) entry which is preliminary data.</text>
</comment>
<name>A0A9X3CJA4_9VIBR</name>
<evidence type="ECO:0000256" key="2">
    <source>
        <dbReference type="PROSITE-ProRule" id="PRU01091"/>
    </source>
</evidence>
<dbReference type="EMBL" id="JAKRRX010000401">
    <property type="protein sequence ID" value="MCW8336751.1"/>
    <property type="molecule type" value="Genomic_DNA"/>
</dbReference>
<dbReference type="InterPro" id="IPR036388">
    <property type="entry name" value="WH-like_DNA-bd_sf"/>
</dbReference>
<evidence type="ECO:0000313" key="5">
    <source>
        <dbReference type="Proteomes" id="UP001155586"/>
    </source>
</evidence>
<dbReference type="GO" id="GO:0006355">
    <property type="term" value="P:regulation of DNA-templated transcription"/>
    <property type="evidence" value="ECO:0007669"/>
    <property type="project" value="InterPro"/>
</dbReference>
<dbReference type="Pfam" id="PF00486">
    <property type="entry name" value="Trans_reg_C"/>
    <property type="match status" value="1"/>
</dbReference>